<accession>A0A915K365</accession>
<feature type="region of interest" description="Disordered" evidence="1">
    <location>
        <begin position="68"/>
        <end position="89"/>
    </location>
</feature>
<evidence type="ECO:0000313" key="2">
    <source>
        <dbReference type="Proteomes" id="UP000887565"/>
    </source>
</evidence>
<dbReference type="AlphaFoldDB" id="A0A915K365"/>
<keyword evidence="2" id="KW-1185">Reference proteome</keyword>
<dbReference type="WBParaSite" id="nRc.2.0.1.t32273-RA">
    <property type="protein sequence ID" value="nRc.2.0.1.t32273-RA"/>
    <property type="gene ID" value="nRc.2.0.1.g32273"/>
</dbReference>
<name>A0A915K365_ROMCU</name>
<organism evidence="2 3">
    <name type="scientific">Romanomermis culicivorax</name>
    <name type="common">Nematode worm</name>
    <dbReference type="NCBI Taxonomy" id="13658"/>
    <lineage>
        <taxon>Eukaryota</taxon>
        <taxon>Metazoa</taxon>
        <taxon>Ecdysozoa</taxon>
        <taxon>Nematoda</taxon>
        <taxon>Enoplea</taxon>
        <taxon>Dorylaimia</taxon>
        <taxon>Mermithida</taxon>
        <taxon>Mermithoidea</taxon>
        <taxon>Mermithidae</taxon>
        <taxon>Romanomermis</taxon>
    </lineage>
</organism>
<evidence type="ECO:0000256" key="1">
    <source>
        <dbReference type="SAM" id="MobiDB-lite"/>
    </source>
</evidence>
<proteinExistence type="predicted"/>
<feature type="compositionally biased region" description="Acidic residues" evidence="1">
    <location>
        <begin position="74"/>
        <end position="89"/>
    </location>
</feature>
<reference evidence="3" key="1">
    <citation type="submission" date="2022-11" db="UniProtKB">
        <authorList>
            <consortium name="WormBaseParasite"/>
        </authorList>
    </citation>
    <scope>IDENTIFICATION</scope>
</reference>
<protein>
    <submittedName>
        <fullName evidence="3">Uncharacterized protein</fullName>
    </submittedName>
</protein>
<sequence>MAGNCDFTIKATTNGNLPKMQANSSVMTGMGSRNMLQQWWMTLWRMDVSIRDDVQMIRRNRVDRKRHRSLWENFQEDEDDKDDNDDAQK</sequence>
<evidence type="ECO:0000313" key="3">
    <source>
        <dbReference type="WBParaSite" id="nRc.2.0.1.t32273-RA"/>
    </source>
</evidence>
<dbReference type="Proteomes" id="UP000887565">
    <property type="component" value="Unplaced"/>
</dbReference>